<sequence length="60" mass="7058">MEQLKKKNAETERLHKIEYVAEIQPDEIEKLKGSEMDEDIDVESNDGYCERNQIVKVANY</sequence>
<accession>A0A9I9DTW0</accession>
<dbReference type="AlphaFoldDB" id="A0A9I9DTW0"/>
<name>A0A9I9DTW0_CUCME</name>
<proteinExistence type="predicted"/>
<organism evidence="1">
    <name type="scientific">Cucumis melo</name>
    <name type="common">Muskmelon</name>
    <dbReference type="NCBI Taxonomy" id="3656"/>
    <lineage>
        <taxon>Eukaryota</taxon>
        <taxon>Viridiplantae</taxon>
        <taxon>Streptophyta</taxon>
        <taxon>Embryophyta</taxon>
        <taxon>Tracheophyta</taxon>
        <taxon>Spermatophyta</taxon>
        <taxon>Magnoliopsida</taxon>
        <taxon>eudicotyledons</taxon>
        <taxon>Gunneridae</taxon>
        <taxon>Pentapetalae</taxon>
        <taxon>rosids</taxon>
        <taxon>fabids</taxon>
        <taxon>Cucurbitales</taxon>
        <taxon>Cucurbitaceae</taxon>
        <taxon>Benincaseae</taxon>
        <taxon>Cucumis</taxon>
    </lineage>
</organism>
<protein>
    <submittedName>
        <fullName evidence="1">Uncharacterized protein</fullName>
    </submittedName>
</protein>
<reference evidence="1" key="1">
    <citation type="submission" date="2023-03" db="UniProtKB">
        <authorList>
            <consortium name="EnsemblPlants"/>
        </authorList>
    </citation>
    <scope>IDENTIFICATION</scope>
</reference>
<dbReference type="Gramene" id="MELO3C024076.2.1">
    <property type="protein sequence ID" value="MELO3C024076.2.1"/>
    <property type="gene ID" value="MELO3C024076.2"/>
</dbReference>
<evidence type="ECO:0000313" key="1">
    <source>
        <dbReference type="EnsemblPlants" id="MELO3C024076.2.1"/>
    </source>
</evidence>
<dbReference type="EnsemblPlants" id="MELO3C024076.2.1">
    <property type="protein sequence ID" value="MELO3C024076.2.1"/>
    <property type="gene ID" value="MELO3C024076.2"/>
</dbReference>